<dbReference type="PANTHER" id="PTHR45695:SF15">
    <property type="entry name" value="OPSIN RH2"/>
    <property type="match status" value="1"/>
</dbReference>
<evidence type="ECO:0000256" key="1">
    <source>
        <dbReference type="ARBA" id="ARBA00004141"/>
    </source>
</evidence>
<evidence type="ECO:0000256" key="9">
    <source>
        <dbReference type="RuleBase" id="RU000688"/>
    </source>
</evidence>
<dbReference type="PRINTS" id="PR01012">
    <property type="entry name" value="NRPEPTIDEYR"/>
</dbReference>
<dbReference type="PRINTS" id="PR00237">
    <property type="entry name" value="GPCRRHODOPSN"/>
</dbReference>
<keyword evidence="6 10" id="KW-0472">Membrane</keyword>
<dbReference type="RefSeq" id="XP_009056997.1">
    <property type="nucleotide sequence ID" value="XM_009058749.1"/>
</dbReference>
<evidence type="ECO:0000256" key="10">
    <source>
        <dbReference type="SAM" id="Phobius"/>
    </source>
</evidence>
<keyword evidence="8 9" id="KW-0807">Transducer</keyword>
<dbReference type="PANTHER" id="PTHR45695">
    <property type="entry name" value="LEUCOKININ RECEPTOR-RELATED"/>
    <property type="match status" value="1"/>
</dbReference>
<feature type="transmembrane region" description="Helical" evidence="10">
    <location>
        <begin position="41"/>
        <end position="65"/>
    </location>
</feature>
<evidence type="ECO:0000256" key="8">
    <source>
        <dbReference type="ARBA" id="ARBA00023224"/>
    </source>
</evidence>
<comment type="similarity">
    <text evidence="2 9">Belongs to the G-protein coupled receptor 1 family.</text>
</comment>
<dbReference type="SUPFAM" id="SSF81321">
    <property type="entry name" value="Family A G protein-coupled receptor-like"/>
    <property type="match status" value="1"/>
</dbReference>
<evidence type="ECO:0000256" key="6">
    <source>
        <dbReference type="ARBA" id="ARBA00023136"/>
    </source>
</evidence>
<dbReference type="Gene3D" id="1.20.1070.10">
    <property type="entry name" value="Rhodopsin 7-helix transmembrane proteins"/>
    <property type="match status" value="1"/>
</dbReference>
<feature type="transmembrane region" description="Helical" evidence="10">
    <location>
        <begin position="118"/>
        <end position="137"/>
    </location>
</feature>
<dbReference type="AlphaFoldDB" id="V4BTZ5"/>
<dbReference type="CTD" id="20239111"/>
<accession>V4BTZ5</accession>
<proteinExistence type="inferred from homology"/>
<evidence type="ECO:0000256" key="7">
    <source>
        <dbReference type="ARBA" id="ARBA00023170"/>
    </source>
</evidence>
<dbReference type="KEGG" id="lgi:LOTGIDRAFT_162749"/>
<feature type="transmembrane region" description="Helical" evidence="10">
    <location>
        <begin position="261"/>
        <end position="282"/>
    </location>
</feature>
<dbReference type="InterPro" id="IPR017452">
    <property type="entry name" value="GPCR_Rhodpsn_7TM"/>
</dbReference>
<feature type="transmembrane region" description="Helical" evidence="10">
    <location>
        <begin position="77"/>
        <end position="98"/>
    </location>
</feature>
<comment type="subcellular location">
    <subcellularLocation>
        <location evidence="1">Membrane</location>
        <topology evidence="1">Multi-pass membrane protein</topology>
    </subcellularLocation>
</comment>
<protein>
    <recommendedName>
        <fullName evidence="11">G-protein coupled receptors family 1 profile domain-containing protein</fullName>
    </recommendedName>
</protein>
<dbReference type="InterPro" id="IPR000276">
    <property type="entry name" value="GPCR_Rhodpsn"/>
</dbReference>
<evidence type="ECO:0000256" key="2">
    <source>
        <dbReference type="ARBA" id="ARBA00010663"/>
    </source>
</evidence>
<dbReference type="PROSITE" id="PS50262">
    <property type="entry name" value="G_PROTEIN_RECEP_F1_2"/>
    <property type="match status" value="1"/>
</dbReference>
<dbReference type="GeneID" id="20239111"/>
<organism evidence="12 13">
    <name type="scientific">Lottia gigantea</name>
    <name type="common">Giant owl limpet</name>
    <dbReference type="NCBI Taxonomy" id="225164"/>
    <lineage>
        <taxon>Eukaryota</taxon>
        <taxon>Metazoa</taxon>
        <taxon>Spiralia</taxon>
        <taxon>Lophotrochozoa</taxon>
        <taxon>Mollusca</taxon>
        <taxon>Gastropoda</taxon>
        <taxon>Patellogastropoda</taxon>
        <taxon>Lottioidea</taxon>
        <taxon>Lottiidae</taxon>
        <taxon>Lottia</taxon>
    </lineage>
</organism>
<dbReference type="HOGENOM" id="CLU_009579_6_3_1"/>
<dbReference type="Proteomes" id="UP000030746">
    <property type="component" value="Unassembled WGS sequence"/>
</dbReference>
<gene>
    <name evidence="12" type="ORF">LOTGIDRAFT_162749</name>
</gene>
<feature type="transmembrane region" description="Helical" evidence="10">
    <location>
        <begin position="203"/>
        <end position="224"/>
    </location>
</feature>
<keyword evidence="4 10" id="KW-1133">Transmembrane helix</keyword>
<dbReference type="OrthoDB" id="10036964at2759"/>
<dbReference type="OMA" id="HYDITIC"/>
<keyword evidence="13" id="KW-1185">Reference proteome</keyword>
<dbReference type="PROSITE" id="PS00237">
    <property type="entry name" value="G_PROTEIN_RECEP_F1_1"/>
    <property type="match status" value="1"/>
</dbReference>
<name>V4BTZ5_LOTGI</name>
<evidence type="ECO:0000256" key="4">
    <source>
        <dbReference type="ARBA" id="ARBA00022989"/>
    </source>
</evidence>
<sequence length="351" mass="40154">MGTFNLTEYNITFFSDNKTDQVPNGTLSLFNNSSSTRFYEWVLVCLFIIVFIMGLAGNALVWFSVSRNSRMRSPTNIFLVNLALSDFMVLLLCLPPTVVADYTGMWMFGSALCKIITYLQKVSVFVSVLTLTAISLERWMAICRPLWFRQTSLRSRRIMVIIWILSLGAAIPDLVVMTTINVYTPSGNVVICQPGWNEFQEKINLLFMFSVFYVIPLGIMTFAYTKVACCLWRSASSENIESAVASIPRAQLRIRKQKARMLIVVVLIFAICYLPVYMLFILKCTGVRIYISPGAFKLVVLSAHWLCYFNSAINPAIYNFMSCTFRREFRQACRACCVKERQHRFSEGKPY</sequence>
<keyword evidence="5 9" id="KW-0297">G-protein coupled receptor</keyword>
<evidence type="ECO:0000256" key="3">
    <source>
        <dbReference type="ARBA" id="ARBA00022692"/>
    </source>
</evidence>
<feature type="transmembrane region" description="Helical" evidence="10">
    <location>
        <begin position="158"/>
        <end position="183"/>
    </location>
</feature>
<feature type="transmembrane region" description="Helical" evidence="10">
    <location>
        <begin position="302"/>
        <end position="321"/>
    </location>
</feature>
<keyword evidence="3 9" id="KW-0812">Transmembrane</keyword>
<evidence type="ECO:0000256" key="5">
    <source>
        <dbReference type="ARBA" id="ARBA00023040"/>
    </source>
</evidence>
<feature type="domain" description="G-protein coupled receptors family 1 profile" evidence="11">
    <location>
        <begin position="57"/>
        <end position="318"/>
    </location>
</feature>
<dbReference type="GO" id="GO:0004983">
    <property type="term" value="F:neuropeptide Y receptor activity"/>
    <property type="evidence" value="ECO:0007669"/>
    <property type="project" value="InterPro"/>
</dbReference>
<dbReference type="InterPro" id="IPR000611">
    <property type="entry name" value="NPY_rcpt"/>
</dbReference>
<evidence type="ECO:0000259" key="11">
    <source>
        <dbReference type="PROSITE" id="PS50262"/>
    </source>
</evidence>
<dbReference type="GO" id="GO:0005886">
    <property type="term" value="C:plasma membrane"/>
    <property type="evidence" value="ECO:0007669"/>
    <property type="project" value="TreeGrafter"/>
</dbReference>
<reference evidence="12 13" key="1">
    <citation type="journal article" date="2013" name="Nature">
        <title>Insights into bilaterian evolution from three spiralian genomes.</title>
        <authorList>
            <person name="Simakov O."/>
            <person name="Marletaz F."/>
            <person name="Cho S.J."/>
            <person name="Edsinger-Gonzales E."/>
            <person name="Havlak P."/>
            <person name="Hellsten U."/>
            <person name="Kuo D.H."/>
            <person name="Larsson T."/>
            <person name="Lv J."/>
            <person name="Arendt D."/>
            <person name="Savage R."/>
            <person name="Osoegawa K."/>
            <person name="de Jong P."/>
            <person name="Grimwood J."/>
            <person name="Chapman J.A."/>
            <person name="Shapiro H."/>
            <person name="Aerts A."/>
            <person name="Otillar R.P."/>
            <person name="Terry A.Y."/>
            <person name="Boore J.L."/>
            <person name="Grigoriev I.V."/>
            <person name="Lindberg D.R."/>
            <person name="Seaver E.C."/>
            <person name="Weisblat D.A."/>
            <person name="Putnam N.H."/>
            <person name="Rokhsar D.S."/>
        </authorList>
    </citation>
    <scope>NUCLEOTIDE SEQUENCE [LARGE SCALE GENOMIC DNA]</scope>
</reference>
<evidence type="ECO:0000313" key="12">
    <source>
        <dbReference type="EMBL" id="ESO92444.1"/>
    </source>
</evidence>
<dbReference type="STRING" id="225164.V4BTZ5"/>
<dbReference type="EMBL" id="KB202094">
    <property type="protein sequence ID" value="ESO92444.1"/>
    <property type="molecule type" value="Genomic_DNA"/>
</dbReference>
<keyword evidence="7 9" id="KW-0675">Receptor</keyword>
<dbReference type="Pfam" id="PF00001">
    <property type="entry name" value="7tm_1"/>
    <property type="match status" value="1"/>
</dbReference>
<evidence type="ECO:0000313" key="13">
    <source>
        <dbReference type="Proteomes" id="UP000030746"/>
    </source>
</evidence>